<sequence>DSSKEVKGIKKEAPTPKKIPGIDIISGII</sequence>
<gene>
    <name evidence="1" type="ORF">S06H3_08694</name>
</gene>
<proteinExistence type="predicted"/>
<accession>X1MWA5</accession>
<name>X1MWA5_9ZZZZ</name>
<organism evidence="1">
    <name type="scientific">marine sediment metagenome</name>
    <dbReference type="NCBI Taxonomy" id="412755"/>
    <lineage>
        <taxon>unclassified sequences</taxon>
        <taxon>metagenomes</taxon>
        <taxon>ecological metagenomes</taxon>
    </lineage>
</organism>
<comment type="caution">
    <text evidence="1">The sequence shown here is derived from an EMBL/GenBank/DDBJ whole genome shotgun (WGS) entry which is preliminary data.</text>
</comment>
<protein>
    <submittedName>
        <fullName evidence="1">Uncharacterized protein</fullName>
    </submittedName>
</protein>
<reference evidence="1" key="1">
    <citation type="journal article" date="2014" name="Front. Microbiol.">
        <title>High frequency of phylogenetically diverse reductive dehalogenase-homologous genes in deep subseafloor sedimentary metagenomes.</title>
        <authorList>
            <person name="Kawai M."/>
            <person name="Futagami T."/>
            <person name="Toyoda A."/>
            <person name="Takaki Y."/>
            <person name="Nishi S."/>
            <person name="Hori S."/>
            <person name="Arai W."/>
            <person name="Tsubouchi T."/>
            <person name="Morono Y."/>
            <person name="Uchiyama I."/>
            <person name="Ito T."/>
            <person name="Fujiyama A."/>
            <person name="Inagaki F."/>
            <person name="Takami H."/>
        </authorList>
    </citation>
    <scope>NUCLEOTIDE SEQUENCE</scope>
    <source>
        <strain evidence="1">Expedition CK06-06</strain>
    </source>
</reference>
<dbReference type="EMBL" id="BARV01003709">
    <property type="protein sequence ID" value="GAI10659.1"/>
    <property type="molecule type" value="Genomic_DNA"/>
</dbReference>
<evidence type="ECO:0000313" key="1">
    <source>
        <dbReference type="EMBL" id="GAI10659.1"/>
    </source>
</evidence>
<feature type="non-terminal residue" evidence="1">
    <location>
        <position position="1"/>
    </location>
</feature>
<dbReference type="AlphaFoldDB" id="X1MWA5"/>